<dbReference type="AlphaFoldDB" id="A0A815PXZ7"/>
<evidence type="ECO:0000313" key="3">
    <source>
        <dbReference type="Proteomes" id="UP000663832"/>
    </source>
</evidence>
<dbReference type="PANTHER" id="PTHR39369:SF6">
    <property type="entry name" value="LIN-24 (TWENTY-FOUR) LIKE"/>
    <property type="match status" value="1"/>
</dbReference>
<dbReference type="Proteomes" id="UP000663877">
    <property type="component" value="Unassembled WGS sequence"/>
</dbReference>
<keyword evidence="3" id="KW-1185">Reference proteome</keyword>
<dbReference type="Proteomes" id="UP000663832">
    <property type="component" value="Unassembled WGS sequence"/>
</dbReference>
<name>A0A815PXZ7_9BILA</name>
<evidence type="ECO:0000313" key="2">
    <source>
        <dbReference type="EMBL" id="CAF1455827.1"/>
    </source>
</evidence>
<dbReference type="EMBL" id="CAJNOI010000215">
    <property type="protein sequence ID" value="CAF1189055.1"/>
    <property type="molecule type" value="Genomic_DNA"/>
</dbReference>
<protein>
    <submittedName>
        <fullName evidence="2">Uncharacterized protein</fullName>
    </submittedName>
</protein>
<gene>
    <name evidence="1" type="ORF">BJG266_LOCUS26224</name>
    <name evidence="2" type="ORF">QVE165_LOCUS40602</name>
</gene>
<dbReference type="SUPFAM" id="SSF56973">
    <property type="entry name" value="Aerolisin/ETX pore-forming domain"/>
    <property type="match status" value="1"/>
</dbReference>
<dbReference type="Gene3D" id="2.170.15.10">
    <property type="entry name" value="Proaerolysin, chain A, domain 3"/>
    <property type="match status" value="1"/>
</dbReference>
<proteinExistence type="predicted"/>
<comment type="caution">
    <text evidence="2">The sequence shown here is derived from an EMBL/GenBank/DDBJ whole genome shotgun (WGS) entry which is preliminary data.</text>
</comment>
<dbReference type="PANTHER" id="PTHR39369">
    <property type="entry name" value="LIN-24 (TWENTY-FOUR) LIKE"/>
    <property type="match status" value="1"/>
</dbReference>
<dbReference type="OrthoDB" id="9977517at2759"/>
<evidence type="ECO:0000313" key="1">
    <source>
        <dbReference type="EMBL" id="CAF1189055.1"/>
    </source>
</evidence>
<organism evidence="2 3">
    <name type="scientific">Adineta steineri</name>
    <dbReference type="NCBI Taxonomy" id="433720"/>
    <lineage>
        <taxon>Eukaryota</taxon>
        <taxon>Metazoa</taxon>
        <taxon>Spiralia</taxon>
        <taxon>Gnathifera</taxon>
        <taxon>Rotifera</taxon>
        <taxon>Eurotatoria</taxon>
        <taxon>Bdelloidea</taxon>
        <taxon>Adinetida</taxon>
        <taxon>Adinetidae</taxon>
        <taxon>Adineta</taxon>
    </lineage>
</organism>
<dbReference type="EMBL" id="CAJNOM010000470">
    <property type="protein sequence ID" value="CAF1455827.1"/>
    <property type="molecule type" value="Genomic_DNA"/>
</dbReference>
<reference evidence="2" key="1">
    <citation type="submission" date="2021-02" db="EMBL/GenBank/DDBJ databases">
        <authorList>
            <person name="Nowell W R."/>
        </authorList>
    </citation>
    <scope>NUCLEOTIDE SEQUENCE</scope>
</reference>
<sequence length="315" mass="36786">MGNQNSIQQNMQIIDEQNQPFIIDLDEIVEQWIWHTWKKTKLLSRYKREDLLITINWKNVTFTQNNIDFSDISSSYFPRILNRTNFDNKTTNEHLYNFEIKRSTYSTLKILFTHTLHKTQESNMIFHLPQQIKQFYNDLQTEQSIQFGQDTTKEYEIPWNLNSQIRVPSATRIIANLNIDEEEISTKFCLLIQFSGRIIATIATRQSPNICLKFIVGDIVQIICKAMKTNHRLNTFKIIENNPPSIGFLMRGKCSFRYGIKQNIVLNQESLELSSSSTSSCSDFDIKPSAPSEYPHLISTDSSLIDSNLKNRERL</sequence>
<accession>A0A815PXZ7</accession>